<evidence type="ECO:0000256" key="1">
    <source>
        <dbReference type="ARBA" id="ARBA00023002"/>
    </source>
</evidence>
<dbReference type="InterPro" id="IPR011251">
    <property type="entry name" value="Luciferase-like_dom"/>
</dbReference>
<dbReference type="NCBIfam" id="TIGR03559">
    <property type="entry name" value="F420_Rv3520c"/>
    <property type="match status" value="1"/>
</dbReference>
<dbReference type="RefSeq" id="WP_254417743.1">
    <property type="nucleotide sequence ID" value="NZ_BAAAJB010000035.1"/>
</dbReference>
<keyword evidence="4" id="KW-1185">Reference proteome</keyword>
<proteinExistence type="predicted"/>
<evidence type="ECO:0000313" key="3">
    <source>
        <dbReference type="EMBL" id="USY18342.1"/>
    </source>
</evidence>
<dbReference type="InterPro" id="IPR050564">
    <property type="entry name" value="F420-G6PD/mer"/>
</dbReference>
<dbReference type="InterPro" id="IPR036661">
    <property type="entry name" value="Luciferase-like_sf"/>
</dbReference>
<sequence length="346" mass="37565">MRISMPLQYAGEPKDAVEQVVELEKAGLDTVWVAEAYGYDSPTLMGYLAARTERVTIGSAILPMYSRTPTLIAMTAAGLDYLSDGRAVLGLGASGPQVIEGFHGIPYTKPLGRTRETIEICRKVWAREEHLTHDGKVFQLPLPAERGTGLGKPLKIINHPVRPAIPIFVASLGEKNVEMTAEIADGWLPHLFIPEKAESVWGSFLAKGKAKRDPGLGELEISAGGLLAIGEGEDTRKLADFTRPMIALYVGGMGAKGKNFYNTVAQRYGYEEAAEKIQDLYLAGKKEEAAAAVPDEFVELTNLVGPESYVRERVEAFRAAGVTQLNVTPVGENPAKLIEKVKEWAS</sequence>
<evidence type="ECO:0000259" key="2">
    <source>
        <dbReference type="Pfam" id="PF00296"/>
    </source>
</evidence>
<dbReference type="CDD" id="cd01097">
    <property type="entry name" value="Tetrahydromethanopterin_reductase"/>
    <property type="match status" value="1"/>
</dbReference>
<protein>
    <submittedName>
        <fullName evidence="3">LLM class F420-dependent oxidoreductase</fullName>
    </submittedName>
</protein>
<name>A0ABY5D574_9ACTN</name>
<keyword evidence="1" id="KW-0560">Oxidoreductase</keyword>
<dbReference type="PANTHER" id="PTHR43244:SF1">
    <property type="entry name" value="5,10-METHYLENETETRAHYDROMETHANOPTERIN REDUCTASE"/>
    <property type="match status" value="1"/>
</dbReference>
<gene>
    <name evidence="3" type="ORF">NE857_23925</name>
</gene>
<dbReference type="Gene3D" id="3.20.20.30">
    <property type="entry name" value="Luciferase-like domain"/>
    <property type="match status" value="1"/>
</dbReference>
<dbReference type="Pfam" id="PF00296">
    <property type="entry name" value="Bac_luciferase"/>
    <property type="match status" value="1"/>
</dbReference>
<dbReference type="InterPro" id="IPR019951">
    <property type="entry name" value="F420_OxRdatse_Rv3520c_pred"/>
</dbReference>
<reference evidence="3" key="1">
    <citation type="submission" date="2022-06" db="EMBL/GenBank/DDBJ databases">
        <authorList>
            <person name="Ping M."/>
        </authorList>
    </citation>
    <scope>NUCLEOTIDE SEQUENCE</scope>
    <source>
        <strain evidence="3">JCM11759T</strain>
    </source>
</reference>
<organism evidence="3 4">
    <name type="scientific">Nocardiopsis exhalans</name>
    <dbReference type="NCBI Taxonomy" id="163604"/>
    <lineage>
        <taxon>Bacteria</taxon>
        <taxon>Bacillati</taxon>
        <taxon>Actinomycetota</taxon>
        <taxon>Actinomycetes</taxon>
        <taxon>Streptosporangiales</taxon>
        <taxon>Nocardiopsidaceae</taxon>
        <taxon>Nocardiopsis</taxon>
    </lineage>
</organism>
<accession>A0ABY5D574</accession>
<evidence type="ECO:0000313" key="4">
    <source>
        <dbReference type="Proteomes" id="UP001055940"/>
    </source>
</evidence>
<dbReference type="PANTHER" id="PTHR43244">
    <property type="match status" value="1"/>
</dbReference>
<feature type="domain" description="Luciferase-like" evidence="2">
    <location>
        <begin position="6"/>
        <end position="324"/>
    </location>
</feature>
<dbReference type="EMBL" id="CP099837">
    <property type="protein sequence ID" value="USY18342.1"/>
    <property type="molecule type" value="Genomic_DNA"/>
</dbReference>
<dbReference type="SUPFAM" id="SSF51679">
    <property type="entry name" value="Bacterial luciferase-like"/>
    <property type="match status" value="1"/>
</dbReference>
<dbReference type="Proteomes" id="UP001055940">
    <property type="component" value="Chromosome"/>
</dbReference>